<keyword evidence="4" id="KW-1185">Reference proteome</keyword>
<evidence type="ECO:0000313" key="3">
    <source>
        <dbReference type="EMBL" id="GFO00037.1"/>
    </source>
</evidence>
<proteinExistence type="predicted"/>
<dbReference type="InterPro" id="IPR003117">
    <property type="entry name" value="cAMP_dep_PK_reg_su_I/II_a/b"/>
</dbReference>
<dbReference type="Proteomes" id="UP000735302">
    <property type="component" value="Unassembled WGS sequence"/>
</dbReference>
<evidence type="ECO:0000259" key="2">
    <source>
        <dbReference type="Pfam" id="PF24480"/>
    </source>
</evidence>
<dbReference type="PANTHER" id="PTHR31932:SF2">
    <property type="entry name" value="TUBULIN POLYGLUTAMYLASE COMPLEX SUBUNIT 1"/>
    <property type="match status" value="1"/>
</dbReference>
<evidence type="ECO:0000259" key="1">
    <source>
        <dbReference type="Pfam" id="PF02197"/>
    </source>
</evidence>
<dbReference type="Pfam" id="PF24480">
    <property type="entry name" value="TPGS1_C"/>
    <property type="match status" value="1"/>
</dbReference>
<accession>A0AAV3ZY92</accession>
<dbReference type="AlphaFoldDB" id="A0AAV3ZY92"/>
<evidence type="ECO:0000313" key="4">
    <source>
        <dbReference type="Proteomes" id="UP000735302"/>
    </source>
</evidence>
<dbReference type="Pfam" id="PF02197">
    <property type="entry name" value="RIIa"/>
    <property type="match status" value="1"/>
</dbReference>
<dbReference type="Gene3D" id="1.20.890.10">
    <property type="entry name" value="cAMP-dependent protein kinase regulatory subunit, dimerization-anchoring domain"/>
    <property type="match status" value="1"/>
</dbReference>
<dbReference type="EMBL" id="BLXT01003024">
    <property type="protein sequence ID" value="GFO00037.1"/>
    <property type="molecule type" value="Genomic_DNA"/>
</dbReference>
<dbReference type="GO" id="GO:0008017">
    <property type="term" value="F:microtubule binding"/>
    <property type="evidence" value="ECO:0007669"/>
    <property type="project" value="TreeGrafter"/>
</dbReference>
<gene>
    <name evidence="3" type="ORF">PoB_002654200</name>
</gene>
<dbReference type="InterPro" id="IPR047502">
    <property type="entry name" value="DD_TPGS1"/>
</dbReference>
<protein>
    <submittedName>
        <fullName evidence="3">Tubulin polyglutamylase complex subunit 1</fullName>
    </submittedName>
</protein>
<comment type="caution">
    <text evidence="3">The sequence shown here is derived from an EMBL/GenBank/DDBJ whole genome shotgun (WGS) entry which is preliminary data.</text>
</comment>
<name>A0AAV3ZY92_9GAST</name>
<reference evidence="3 4" key="1">
    <citation type="journal article" date="2021" name="Elife">
        <title>Chloroplast acquisition without the gene transfer in kleptoplastic sea slugs, Plakobranchus ocellatus.</title>
        <authorList>
            <person name="Maeda T."/>
            <person name="Takahashi S."/>
            <person name="Yoshida T."/>
            <person name="Shimamura S."/>
            <person name="Takaki Y."/>
            <person name="Nagai Y."/>
            <person name="Toyoda A."/>
            <person name="Suzuki Y."/>
            <person name="Arimoto A."/>
            <person name="Ishii H."/>
            <person name="Satoh N."/>
            <person name="Nishiyama T."/>
            <person name="Hasebe M."/>
            <person name="Maruyama T."/>
            <person name="Minagawa J."/>
            <person name="Obokata J."/>
            <person name="Shigenobu S."/>
        </authorList>
    </citation>
    <scope>NUCLEOTIDE SEQUENCE [LARGE SCALE GENOMIC DNA]</scope>
</reference>
<feature type="domain" description="Tubulin polyglutamylase complex subunit 1-like C-terminal" evidence="2">
    <location>
        <begin position="65"/>
        <end position="254"/>
    </location>
</feature>
<dbReference type="InterPro" id="IPR057632">
    <property type="entry name" value="TPGS1_C"/>
</dbReference>
<organism evidence="3 4">
    <name type="scientific">Plakobranchus ocellatus</name>
    <dbReference type="NCBI Taxonomy" id="259542"/>
    <lineage>
        <taxon>Eukaryota</taxon>
        <taxon>Metazoa</taxon>
        <taxon>Spiralia</taxon>
        <taxon>Lophotrochozoa</taxon>
        <taxon>Mollusca</taxon>
        <taxon>Gastropoda</taxon>
        <taxon>Heterobranchia</taxon>
        <taxon>Euthyneura</taxon>
        <taxon>Panpulmonata</taxon>
        <taxon>Sacoglossa</taxon>
        <taxon>Placobranchoidea</taxon>
        <taxon>Plakobranchidae</taxon>
        <taxon>Plakobranchus</taxon>
    </lineage>
</organism>
<feature type="domain" description="RIIa" evidence="1">
    <location>
        <begin position="29"/>
        <end position="61"/>
    </location>
</feature>
<sequence length="318" mass="35380">MADRRKVVTATPATDNNQESERQFMDKNNVTAMVKDLLTKVIANRPDDPIAFIANYFESLTLEDQSNDLVNRAVQVLNLTHHSRPVFESNMRAAFNILSRYRINKKLHGVNGTVHSLLMQALCKKLPSAVTIRLFKRLECSEHEAVTYDVFRSSVFTCCVLNDYITMCGTLFETLDVQKTGKADKNLCEAALEQLRTALASSRTDVKRIMESSYSLGPEGLYGALDRAMSNKHGQGFYTQDQFVIEACETFLTKLVHNKVISGFLALRQARAALAELEPAGRRVPADLMVDTLATGPPTPPGIYGTDRSTARVLSVIQ</sequence>
<dbReference type="CDD" id="cd22960">
    <property type="entry name" value="DD_TPGS1"/>
    <property type="match status" value="1"/>
</dbReference>
<dbReference type="SUPFAM" id="SSF47391">
    <property type="entry name" value="Dimerization-anchoring domain of cAMP-dependent PK regulatory subunit"/>
    <property type="match status" value="1"/>
</dbReference>
<dbReference type="PANTHER" id="PTHR31932">
    <property type="entry name" value="TUBULIN POLYGLUTAMYLASE COMPLEX SUBUNIT 1"/>
    <property type="match status" value="1"/>
</dbReference>
<dbReference type="InterPro" id="IPR039235">
    <property type="entry name" value="TPGS1"/>
</dbReference>